<reference evidence="1" key="1">
    <citation type="submission" date="2019-08" db="EMBL/GenBank/DDBJ databases">
        <authorList>
            <person name="Kucharzyk K."/>
            <person name="Murdoch R.W."/>
            <person name="Higgins S."/>
            <person name="Loffler F."/>
        </authorList>
    </citation>
    <scope>NUCLEOTIDE SEQUENCE</scope>
</reference>
<sequence>MTGYLGNARIRLQFDIGVGDAITPPPELTDFPVLLNGPVPKLKAYPMATTIAEKSEVMVTRGIINSRLKDFYDLWLLSELFDHDYAILRLAIRNTFERRKVPMPTDMPESWTPEFAANPLKATQWAAFLRKNKTVAAPEDFSVVAERISKFLVPVFFPSEKTPGKWIAAQGWE</sequence>
<comment type="caution">
    <text evidence="1">The sequence shown here is derived from an EMBL/GenBank/DDBJ whole genome shotgun (WGS) entry which is preliminary data.</text>
</comment>
<dbReference type="Pfam" id="PF08843">
    <property type="entry name" value="AbiEii"/>
    <property type="match status" value="1"/>
</dbReference>
<name>A0A645GKA4_9ZZZZ</name>
<protein>
    <recommendedName>
        <fullName evidence="2">Nucleotidyl transferase AbiEii/AbiGii toxin family protein</fullName>
    </recommendedName>
</protein>
<dbReference type="AlphaFoldDB" id="A0A645GKA4"/>
<organism evidence="1">
    <name type="scientific">bioreactor metagenome</name>
    <dbReference type="NCBI Taxonomy" id="1076179"/>
    <lineage>
        <taxon>unclassified sequences</taxon>
        <taxon>metagenomes</taxon>
        <taxon>ecological metagenomes</taxon>
    </lineage>
</organism>
<accession>A0A645GKA4</accession>
<evidence type="ECO:0000313" key="1">
    <source>
        <dbReference type="EMBL" id="MPN24143.1"/>
    </source>
</evidence>
<gene>
    <name evidence="1" type="ORF">SDC9_171537</name>
</gene>
<dbReference type="InterPro" id="IPR014942">
    <property type="entry name" value="AbiEii"/>
</dbReference>
<evidence type="ECO:0008006" key="2">
    <source>
        <dbReference type="Google" id="ProtNLM"/>
    </source>
</evidence>
<dbReference type="EMBL" id="VSSQ01072876">
    <property type="protein sequence ID" value="MPN24143.1"/>
    <property type="molecule type" value="Genomic_DNA"/>
</dbReference>
<proteinExistence type="predicted"/>